<feature type="transmembrane region" description="Helical" evidence="1">
    <location>
        <begin position="336"/>
        <end position="353"/>
    </location>
</feature>
<feature type="transmembrane region" description="Helical" evidence="1">
    <location>
        <begin position="463"/>
        <end position="486"/>
    </location>
</feature>
<feature type="transmembrane region" description="Helical" evidence="1">
    <location>
        <begin position="12"/>
        <end position="32"/>
    </location>
</feature>
<reference evidence="2" key="1">
    <citation type="journal article" date="2021" name="ISME J.">
        <title>Genomic evolution of the class Acidithiobacillia: deep-branching Proteobacteria living in extreme acidic conditions.</title>
        <authorList>
            <person name="Moya-Beltran A."/>
            <person name="Beard S."/>
            <person name="Rojas-Villalobos C."/>
            <person name="Issotta F."/>
            <person name="Gallardo Y."/>
            <person name="Ulloa R."/>
            <person name="Giaveno A."/>
            <person name="Degli Esposti M."/>
            <person name="Johnson D.B."/>
            <person name="Quatrini R."/>
        </authorList>
    </citation>
    <scope>NUCLEOTIDE SEQUENCE</scope>
    <source>
        <strain evidence="2">VAN18-1</strain>
    </source>
</reference>
<dbReference type="FunFam" id="3.30.70.1430:FF:000001">
    <property type="entry name" value="Efflux pump membrane transporter"/>
    <property type="match status" value="1"/>
</dbReference>
<feature type="transmembrane region" description="Helical" evidence="1">
    <location>
        <begin position="431"/>
        <end position="457"/>
    </location>
</feature>
<dbReference type="Gene3D" id="3.30.70.1430">
    <property type="entry name" value="Multidrug efflux transporter AcrB pore domain"/>
    <property type="match status" value="2"/>
</dbReference>
<organism evidence="2 3">
    <name type="scientific">Igneacidithiobacillus copahuensis</name>
    <dbReference type="NCBI Taxonomy" id="2724909"/>
    <lineage>
        <taxon>Bacteria</taxon>
        <taxon>Pseudomonadati</taxon>
        <taxon>Pseudomonadota</taxon>
        <taxon>Acidithiobacillia</taxon>
        <taxon>Acidithiobacillales</taxon>
        <taxon>Acidithiobacillaceae</taxon>
        <taxon>Igneacidithiobacillus</taxon>
    </lineage>
</organism>
<dbReference type="InterPro" id="IPR001036">
    <property type="entry name" value="Acrflvin-R"/>
</dbReference>
<feature type="transmembrane region" description="Helical" evidence="1">
    <location>
        <begin position="360"/>
        <end position="382"/>
    </location>
</feature>
<keyword evidence="3" id="KW-1185">Reference proteome</keyword>
<dbReference type="PANTHER" id="PTHR32063:SF21">
    <property type="entry name" value="MULTIDRUG RESISTANCE PROTEIN MDTB"/>
    <property type="match status" value="1"/>
</dbReference>
<dbReference type="InterPro" id="IPR027463">
    <property type="entry name" value="AcrB_DN_DC_subdom"/>
</dbReference>
<dbReference type="Proteomes" id="UP001197378">
    <property type="component" value="Unassembled WGS sequence"/>
</dbReference>
<keyword evidence="1" id="KW-0812">Transmembrane</keyword>
<keyword evidence="1" id="KW-1133">Transmembrane helix</keyword>
<dbReference type="PANTHER" id="PTHR32063">
    <property type="match status" value="1"/>
</dbReference>
<dbReference type="SUPFAM" id="SSF82693">
    <property type="entry name" value="Multidrug efflux transporter AcrB pore domain, PN1, PN2, PC1 and PC2 subdomains"/>
    <property type="match status" value="3"/>
</dbReference>
<sequence length="1030" mass="109722">MNISALFIRRRVMTIILSLALVIYGIFAFQSLPVALLPSVDFPTVLVSASLPGASPQTMASSVATPLEKQFSSIPGLSSMSSTSSLGSTRIILQFDLSQNIDVATQNVENAVTQAQHLLPPGMPSLPFVKQMNPSAAPVEFIALTAPDMPIYKLNAYAVDKVVPAISGIPGVAQVEIFGEQNYAVRIHANPFSLQAHGLSLQALSSAITSHNVNLPQGTLLGTARNYAVNVHGQLHDAEAFSQMPVQQNGGAVVPLADVATVKNGVDNDQIASWLGGQRALILAVVRQPNADTVAISDAIQKRLPSFTSGLPGGAKLQIIYDKADYIRAAVQEVEYTLLLASLLVAGVLWLFLRRGSPTLIGALAIPTSIFGTFAVISYLGYSLNTLTLLALTLSVGFVVDDAVVMLENIARHEEQGEEPEQAAYAGSSEIGFTVLSMTISLAVVFLPFLVMGGIIGRLFREFGVTIAVVILLSGLVSLTLTPMLCARYLRVKHAAPSGFERWFARLRAWYGRNLRTSLEHRGWIYLGAGLSLLAMIGLFFLLPKGFIPREDSGMIMGNLQYPQGISFLQLETLQERVAVAVGKNPAIESVMSSAGQGAGAFGSSNTGRLIIRLKPLGERPGGETVIAQLRRTVQHFPGVEASFMLPPAIQMGPVSSQSNYQYTLQSEDQDTLDATVPKLVAALRKVPGLQAVNSDLQVANPQIDVHVLHRRAQALGVTPQAIEQALNFAFGGTQVGTIYASTNQYEVILDLERRFQQNIGALGAITLPGTAGLVPLSAVASFGYGVGPLSISHYDGIPSVTVSFNLAQGTSIGQATQAVQKVAARVLPAGVQGDFGGSAQAFQQSSSSLPLLLLATIALIYAILAILYEDFIHPLTILTALPLAGFGALLALWIFHQELDLFSFVGIIMLVGLVKKNGIIMVDFAIHRRRQGASAVDAMVDACVTRFRPIMMTNLAAVLGILPIAIGIGAGAESRVPLGVAVAGGIIVSQFLTLFVTPAFYVFFEGLKERFSRRFARHRSASPVEDASS</sequence>
<dbReference type="AlphaFoldDB" id="A0AAE2YND5"/>
<dbReference type="SUPFAM" id="SSF82866">
    <property type="entry name" value="Multidrug efflux transporter AcrB transmembrane domain"/>
    <property type="match status" value="2"/>
</dbReference>
<dbReference type="GO" id="GO:0042910">
    <property type="term" value="F:xenobiotic transmembrane transporter activity"/>
    <property type="evidence" value="ECO:0007669"/>
    <property type="project" value="TreeGrafter"/>
</dbReference>
<dbReference type="Gene3D" id="3.30.2090.10">
    <property type="entry name" value="Multidrug efflux transporter AcrB TolC docking domain, DN and DC subdomains"/>
    <property type="match status" value="2"/>
</dbReference>
<feature type="transmembrane region" description="Helical" evidence="1">
    <location>
        <begin position="956"/>
        <end position="973"/>
    </location>
</feature>
<dbReference type="GO" id="GO:0005886">
    <property type="term" value="C:plasma membrane"/>
    <property type="evidence" value="ECO:0007669"/>
    <property type="project" value="TreeGrafter"/>
</dbReference>
<dbReference type="Pfam" id="PF00873">
    <property type="entry name" value="ACR_tran"/>
    <property type="match status" value="1"/>
</dbReference>
<gene>
    <name evidence="2" type="ORF">HFQ13_02450</name>
</gene>
<feature type="transmembrane region" description="Helical" evidence="1">
    <location>
        <begin position="902"/>
        <end position="923"/>
    </location>
</feature>
<feature type="transmembrane region" description="Helical" evidence="1">
    <location>
        <begin position="876"/>
        <end position="896"/>
    </location>
</feature>
<proteinExistence type="predicted"/>
<dbReference type="EMBL" id="JAAXYO010000033">
    <property type="protein sequence ID" value="MBU2787080.1"/>
    <property type="molecule type" value="Genomic_DNA"/>
</dbReference>
<dbReference type="PRINTS" id="PR00702">
    <property type="entry name" value="ACRIFLAVINRP"/>
</dbReference>
<dbReference type="Gene3D" id="3.30.70.1320">
    <property type="entry name" value="Multidrug efflux transporter AcrB pore domain like"/>
    <property type="match status" value="1"/>
</dbReference>
<evidence type="ECO:0000256" key="1">
    <source>
        <dbReference type="SAM" id="Phobius"/>
    </source>
</evidence>
<feature type="transmembrane region" description="Helical" evidence="1">
    <location>
        <begin position="850"/>
        <end position="869"/>
    </location>
</feature>
<accession>A0AAE2YND5</accession>
<protein>
    <submittedName>
        <fullName evidence="2">Efflux RND transporter permease subunit</fullName>
    </submittedName>
</protein>
<dbReference type="Gene3D" id="3.30.70.1440">
    <property type="entry name" value="Multidrug efflux transporter AcrB pore domain"/>
    <property type="match status" value="1"/>
</dbReference>
<evidence type="ECO:0000313" key="3">
    <source>
        <dbReference type="Proteomes" id="UP001197378"/>
    </source>
</evidence>
<name>A0AAE2YND5_9PROT</name>
<evidence type="ECO:0000313" key="2">
    <source>
        <dbReference type="EMBL" id="MBU2787080.1"/>
    </source>
</evidence>
<dbReference type="Gene3D" id="1.20.1640.10">
    <property type="entry name" value="Multidrug efflux transporter AcrB transmembrane domain"/>
    <property type="match status" value="2"/>
</dbReference>
<feature type="transmembrane region" description="Helical" evidence="1">
    <location>
        <begin position="523"/>
        <end position="543"/>
    </location>
</feature>
<comment type="caution">
    <text evidence="2">The sequence shown here is derived from an EMBL/GenBank/DDBJ whole genome shotgun (WGS) entry which is preliminary data.</text>
</comment>
<dbReference type="SUPFAM" id="SSF82714">
    <property type="entry name" value="Multidrug efflux transporter AcrB TolC docking domain, DN and DC subdomains"/>
    <property type="match status" value="2"/>
</dbReference>
<feature type="transmembrane region" description="Helical" evidence="1">
    <location>
        <begin position="979"/>
        <end position="1005"/>
    </location>
</feature>
<dbReference type="RefSeq" id="WP_215885364.1">
    <property type="nucleotide sequence ID" value="NZ_JAAXYO010000033.1"/>
</dbReference>
<keyword evidence="1" id="KW-0472">Membrane</keyword>